<accession>D2W4R9</accession>
<sequence length="363" mass="40566">MAPTPTTPKNNKKTKDLSSPSAGSEQRVIVLTPSAKVGSQGASALASSMELFESNPSEEVSGKRARVADEPDDWFKNHVINSYQRMFGESLKEDLPLEEAVSLLFETANAPYADNLEFKNRMAALELLFRKEVDTPIPDSSGIKDIKSKGYSLLLTNSFIISQICKRLRESDTLDLPLILQGFEFIQNISELNLVCIRMGIKNGFEAAENFSNSYKSGGSLDQITSKQQEKAIKSAEKTLELNEVYKGKCIHGYDGLSVNSSEVIACRNELKLIIDELNNGSSEYGEELHPVQDVTIARKQYKLKDTLVELDVNKEEKLFLDDTVLEFNRSFIKARKNFNNKKKTNGFNEVLRAMDLKLTGTN</sequence>
<evidence type="ECO:0000313" key="3">
    <source>
        <dbReference type="Proteomes" id="UP000006671"/>
    </source>
</evidence>
<dbReference type="InParanoid" id="D2W4R9"/>
<evidence type="ECO:0000256" key="1">
    <source>
        <dbReference type="SAM" id="MobiDB-lite"/>
    </source>
</evidence>
<name>D2W4R9_NAEGR</name>
<keyword evidence="3" id="KW-1185">Reference proteome</keyword>
<reference evidence="2 3" key="1">
    <citation type="journal article" date="2010" name="Cell">
        <title>The genome of Naegleria gruberi illuminates early eukaryotic versatility.</title>
        <authorList>
            <person name="Fritz-Laylin L.K."/>
            <person name="Prochnik S.E."/>
            <person name="Ginger M.L."/>
            <person name="Dacks J.B."/>
            <person name="Carpenter M.L."/>
            <person name="Field M.C."/>
            <person name="Kuo A."/>
            <person name="Paredez A."/>
            <person name="Chapman J."/>
            <person name="Pham J."/>
            <person name="Shu S."/>
            <person name="Neupane R."/>
            <person name="Cipriano M."/>
            <person name="Mancuso J."/>
            <person name="Tu H."/>
            <person name="Salamov A."/>
            <person name="Lindquist E."/>
            <person name="Shapiro H."/>
            <person name="Lucas S."/>
            <person name="Grigoriev I.V."/>
            <person name="Cande W.Z."/>
            <person name="Fulton C."/>
            <person name="Rokhsar D.S."/>
            <person name="Dawson S.C."/>
        </authorList>
    </citation>
    <scope>NUCLEOTIDE SEQUENCE [LARGE SCALE GENOMIC DNA]</scope>
    <source>
        <strain evidence="2 3">NEG-M</strain>
    </source>
</reference>
<protein>
    <submittedName>
        <fullName evidence="2">Predicted protein</fullName>
    </submittedName>
</protein>
<dbReference type="EMBL" id="GG738980">
    <property type="protein sequence ID" value="EFC35933.1"/>
    <property type="molecule type" value="Genomic_DNA"/>
</dbReference>
<gene>
    <name evidence="2" type="ORF">NAEGRDRAFT_76405</name>
</gene>
<feature type="region of interest" description="Disordered" evidence="1">
    <location>
        <begin position="1"/>
        <end position="26"/>
    </location>
</feature>
<dbReference type="AlphaFoldDB" id="D2W4R9"/>
<evidence type="ECO:0000313" key="2">
    <source>
        <dbReference type="EMBL" id="EFC35933.1"/>
    </source>
</evidence>
<dbReference type="GeneID" id="8860724"/>
<proteinExistence type="predicted"/>
<dbReference type="Proteomes" id="UP000006671">
    <property type="component" value="Unassembled WGS sequence"/>
</dbReference>
<dbReference type="RefSeq" id="XP_002668677.1">
    <property type="nucleotide sequence ID" value="XM_002668631.1"/>
</dbReference>
<organism evidence="3">
    <name type="scientific">Naegleria gruberi</name>
    <name type="common">Amoeba</name>
    <dbReference type="NCBI Taxonomy" id="5762"/>
    <lineage>
        <taxon>Eukaryota</taxon>
        <taxon>Discoba</taxon>
        <taxon>Heterolobosea</taxon>
        <taxon>Tetramitia</taxon>
        <taxon>Eutetramitia</taxon>
        <taxon>Vahlkampfiidae</taxon>
        <taxon>Naegleria</taxon>
    </lineage>
</organism>
<dbReference type="VEuPathDB" id="AmoebaDB:NAEGRDRAFT_76405"/>
<dbReference type="KEGG" id="ngr:NAEGRDRAFT_76405"/>